<keyword evidence="9" id="KW-1185">Reference proteome</keyword>
<keyword evidence="5" id="KW-0472">Membrane</keyword>
<dbReference type="OrthoDB" id="371463at2759"/>
<evidence type="ECO:0000256" key="6">
    <source>
        <dbReference type="SAM" id="MobiDB-lite"/>
    </source>
</evidence>
<comment type="subcellular location">
    <subcellularLocation>
        <location evidence="1">Endomembrane system</location>
    </subcellularLocation>
</comment>
<dbReference type="Gene3D" id="3.30.450.60">
    <property type="match status" value="1"/>
</dbReference>
<dbReference type="GO" id="GO:0012505">
    <property type="term" value="C:endomembrane system"/>
    <property type="evidence" value="ECO:0007669"/>
    <property type="project" value="UniProtKB-SubCell"/>
</dbReference>
<accession>A0A5B8MHB3</accession>
<protein>
    <submittedName>
        <fullName evidence="8">Sigma subunit of AP-1 complex</fullName>
    </submittedName>
</protein>
<feature type="domain" description="AP complex mu/sigma subunit" evidence="7">
    <location>
        <begin position="1"/>
        <end position="115"/>
    </location>
</feature>
<dbReference type="EMBL" id="CP031036">
    <property type="protein sequence ID" value="QDZ19474.1"/>
    <property type="molecule type" value="Genomic_DNA"/>
</dbReference>
<evidence type="ECO:0000256" key="1">
    <source>
        <dbReference type="ARBA" id="ARBA00004308"/>
    </source>
</evidence>
<dbReference type="PANTHER" id="PTHR11753">
    <property type="entry name" value="ADAPTOR COMPLEXES SMALL SUBUNIT FAMILY"/>
    <property type="match status" value="1"/>
</dbReference>
<evidence type="ECO:0000259" key="7">
    <source>
        <dbReference type="Pfam" id="PF01217"/>
    </source>
</evidence>
<dbReference type="InterPro" id="IPR016635">
    <property type="entry name" value="AP_complex_ssu"/>
</dbReference>
<sequence length="133" mass="15360">MIHFVLLQNRQGKSRLNKWYSKQTPGEEDQPEYGPYDKREKARIIREVSGIVAKRKGRVSNFVEYGDMMIVYRRYAGLYFIFGIDKGDNPLIILDLIHMFEPQKSVVLGSIAKQDDMQDEESGDVFDAFFGTG</sequence>
<keyword evidence="4" id="KW-0653">Protein transport</keyword>
<evidence type="ECO:0000313" key="8">
    <source>
        <dbReference type="EMBL" id="QDZ19474.1"/>
    </source>
</evidence>
<dbReference type="Pfam" id="PF01217">
    <property type="entry name" value="Clat_adaptor_s"/>
    <property type="match status" value="1"/>
</dbReference>
<evidence type="ECO:0000256" key="5">
    <source>
        <dbReference type="ARBA" id="ARBA00023136"/>
    </source>
</evidence>
<reference evidence="8 9" key="1">
    <citation type="submission" date="2018-07" db="EMBL/GenBank/DDBJ databases">
        <title>The complete nuclear genome of the prasinophyte Chloropicon primus (CCMP1205).</title>
        <authorList>
            <person name="Pombert J.-F."/>
            <person name="Otis C."/>
            <person name="Turmel M."/>
            <person name="Lemieux C."/>
        </authorList>
    </citation>
    <scope>NUCLEOTIDE SEQUENCE [LARGE SCALE GENOMIC DNA]</scope>
    <source>
        <strain evidence="8 9">CCMP1205</strain>
    </source>
</reference>
<evidence type="ECO:0000256" key="4">
    <source>
        <dbReference type="ARBA" id="ARBA00022927"/>
    </source>
</evidence>
<dbReference type="InterPro" id="IPR000804">
    <property type="entry name" value="Clathrin_sm-chain_CS"/>
</dbReference>
<gene>
    <name evidence="8" type="ORF">A3770_03p19920</name>
</gene>
<evidence type="ECO:0000313" key="9">
    <source>
        <dbReference type="Proteomes" id="UP000316726"/>
    </source>
</evidence>
<name>A0A5B8MHB3_9CHLO</name>
<comment type="similarity">
    <text evidence="2">Belongs to the adaptor complexes small subunit family.</text>
</comment>
<dbReference type="GO" id="GO:0030117">
    <property type="term" value="C:membrane coat"/>
    <property type="evidence" value="ECO:0007669"/>
    <property type="project" value="InterPro"/>
</dbReference>
<dbReference type="Proteomes" id="UP000316726">
    <property type="component" value="Chromosome 3"/>
</dbReference>
<evidence type="ECO:0000256" key="3">
    <source>
        <dbReference type="ARBA" id="ARBA00022448"/>
    </source>
</evidence>
<dbReference type="STRING" id="1764295.A0A5B8MHB3"/>
<dbReference type="GO" id="GO:0016192">
    <property type="term" value="P:vesicle-mediated transport"/>
    <property type="evidence" value="ECO:0007669"/>
    <property type="project" value="InterPro"/>
</dbReference>
<dbReference type="GO" id="GO:0006886">
    <property type="term" value="P:intracellular protein transport"/>
    <property type="evidence" value="ECO:0007669"/>
    <property type="project" value="InterPro"/>
</dbReference>
<dbReference type="InterPro" id="IPR011012">
    <property type="entry name" value="Longin-like_dom_sf"/>
</dbReference>
<organism evidence="8 9">
    <name type="scientific">Chloropicon primus</name>
    <dbReference type="NCBI Taxonomy" id="1764295"/>
    <lineage>
        <taxon>Eukaryota</taxon>
        <taxon>Viridiplantae</taxon>
        <taxon>Chlorophyta</taxon>
        <taxon>Chloropicophyceae</taxon>
        <taxon>Chloropicales</taxon>
        <taxon>Chloropicaceae</taxon>
        <taxon>Chloropicon</taxon>
    </lineage>
</organism>
<proteinExistence type="inferred from homology"/>
<evidence type="ECO:0000256" key="2">
    <source>
        <dbReference type="ARBA" id="ARBA00006972"/>
    </source>
</evidence>
<dbReference type="InterPro" id="IPR022775">
    <property type="entry name" value="AP_mu_sigma_su"/>
</dbReference>
<keyword evidence="3" id="KW-0813">Transport</keyword>
<dbReference type="SUPFAM" id="SSF64356">
    <property type="entry name" value="SNARE-like"/>
    <property type="match status" value="1"/>
</dbReference>
<dbReference type="AlphaFoldDB" id="A0A5B8MHB3"/>
<feature type="region of interest" description="Disordered" evidence="6">
    <location>
        <begin position="17"/>
        <end position="36"/>
    </location>
</feature>
<dbReference type="PROSITE" id="PS00989">
    <property type="entry name" value="CLAT_ADAPTOR_S"/>
    <property type="match status" value="1"/>
</dbReference>